<name>A0A1X7HU00_9BACL</name>
<dbReference type="Pfam" id="PF04025">
    <property type="entry name" value="RemA-like"/>
    <property type="match status" value="1"/>
</dbReference>
<proteinExistence type="predicted"/>
<dbReference type="EMBL" id="LT840184">
    <property type="protein sequence ID" value="SMF92762.1"/>
    <property type="molecule type" value="Genomic_DNA"/>
</dbReference>
<keyword evidence="2" id="KW-1185">Reference proteome</keyword>
<protein>
    <recommendedName>
        <fullName evidence="3">DUF370 domain-containing protein</fullName>
    </recommendedName>
</protein>
<dbReference type="AlphaFoldDB" id="A0A1X7HU00"/>
<dbReference type="STRING" id="1313296.SAMN05661091_6008"/>
<evidence type="ECO:0008006" key="3">
    <source>
        <dbReference type="Google" id="ProtNLM"/>
    </source>
</evidence>
<dbReference type="InterPro" id="IPR007169">
    <property type="entry name" value="RemA-like"/>
</dbReference>
<accession>A0A1X7HU00</accession>
<dbReference type="Proteomes" id="UP000192940">
    <property type="component" value="Chromosome I"/>
</dbReference>
<organism evidence="1 2">
    <name type="scientific">Paenibacillus uliginis N3/975</name>
    <dbReference type="NCBI Taxonomy" id="1313296"/>
    <lineage>
        <taxon>Bacteria</taxon>
        <taxon>Bacillati</taxon>
        <taxon>Bacillota</taxon>
        <taxon>Bacilli</taxon>
        <taxon>Bacillales</taxon>
        <taxon>Paenibacillaceae</taxon>
        <taxon>Paenibacillus</taxon>
    </lineage>
</organism>
<sequence length="86" mass="9711">MIRIYIHLGGEKIIRSSELVGIFDVSIEKSSKISKQFVTYAQQHKVVEYIGEEDPKSIVVTKSIVYYSPISSATLKKRANIFVAYA</sequence>
<dbReference type="NCBIfam" id="NF046065">
    <property type="entry name" value="MtxRegRemB"/>
    <property type="match status" value="1"/>
</dbReference>
<gene>
    <name evidence="1" type="ORF">SAMN05661091_6008</name>
</gene>
<reference evidence="2" key="1">
    <citation type="submission" date="2017-04" db="EMBL/GenBank/DDBJ databases">
        <authorList>
            <person name="Varghese N."/>
            <person name="Submissions S."/>
        </authorList>
    </citation>
    <scope>NUCLEOTIDE SEQUENCE [LARGE SCALE GENOMIC DNA]</scope>
    <source>
        <strain evidence="2">N3/975</strain>
    </source>
</reference>
<evidence type="ECO:0000313" key="1">
    <source>
        <dbReference type="EMBL" id="SMF92762.1"/>
    </source>
</evidence>
<evidence type="ECO:0000313" key="2">
    <source>
        <dbReference type="Proteomes" id="UP000192940"/>
    </source>
</evidence>